<dbReference type="AlphaFoldDB" id="A0A9P5I3I8"/>
<keyword evidence="2" id="KW-1185">Reference proteome</keyword>
<gene>
    <name evidence="1" type="ORF">EAE97_010809</name>
</gene>
<dbReference type="Pfam" id="PF21274">
    <property type="entry name" value="Rng_hyd_C"/>
    <property type="match status" value="1"/>
</dbReference>
<comment type="caution">
    <text evidence="1">The sequence shown here is derived from an EMBL/GenBank/DDBJ whole genome shotgun (WGS) entry which is preliminary data.</text>
</comment>
<evidence type="ECO:0000313" key="2">
    <source>
        <dbReference type="Proteomes" id="UP000710849"/>
    </source>
</evidence>
<dbReference type="Proteomes" id="UP000710849">
    <property type="component" value="Unassembled WGS sequence"/>
</dbReference>
<organism evidence="1 2">
    <name type="scientific">Botrytis byssoidea</name>
    <dbReference type="NCBI Taxonomy" id="139641"/>
    <lineage>
        <taxon>Eukaryota</taxon>
        <taxon>Fungi</taxon>
        <taxon>Dikarya</taxon>
        <taxon>Ascomycota</taxon>
        <taxon>Pezizomycotina</taxon>
        <taxon>Leotiomycetes</taxon>
        <taxon>Helotiales</taxon>
        <taxon>Sclerotiniaceae</taxon>
        <taxon>Botrytis</taxon>
    </lineage>
</organism>
<reference evidence="1 2" key="1">
    <citation type="journal article" date="2020" name="Genome Biol. Evol.">
        <title>Comparative genomics of Sclerotiniaceae.</title>
        <authorList>
            <person name="Valero Jimenez C.A."/>
            <person name="Steentjes M."/>
            <person name="Scholten O.E."/>
            <person name="Van Kan J.A.L."/>
        </authorList>
    </citation>
    <scope>NUCLEOTIDE SEQUENCE [LARGE SCALE GENOMIC DNA]</scope>
    <source>
        <strain evidence="1 2">MUCL 94</strain>
    </source>
</reference>
<protein>
    <submittedName>
        <fullName evidence="1">Uncharacterized protein</fullName>
    </submittedName>
</protein>
<accession>A0A9P5I3I8</accession>
<name>A0A9P5I3I8_9HELO</name>
<dbReference type="RefSeq" id="XP_038727942.1">
    <property type="nucleotide sequence ID" value="XM_038881324.1"/>
</dbReference>
<dbReference type="Gene3D" id="3.40.30.120">
    <property type="match status" value="1"/>
</dbReference>
<evidence type="ECO:0000313" key="1">
    <source>
        <dbReference type="EMBL" id="KAF7924197.1"/>
    </source>
</evidence>
<sequence>MLQPDLYGAAIQTLIRDLIDTQDGTNLFLDRIWGLSQRYILGQGDGYTNSLVGASAPDFRLADGSSLGLKLQSGRGLLVDFKNNATLHESIDDKYTSTIDIIRAGAMAKCGVRALLVRPDSVVAWPVEDNDTFNTNEFNNVLEKMVQRINLKWRSLLSVLYVNNN</sequence>
<dbReference type="EMBL" id="RCSW01000030">
    <property type="protein sequence ID" value="KAF7924197.1"/>
    <property type="molecule type" value="Genomic_DNA"/>
</dbReference>
<dbReference type="GeneID" id="62154397"/>
<proteinExistence type="predicted"/>